<dbReference type="SMART" id="SM00966">
    <property type="entry name" value="SpoVT_AbrB"/>
    <property type="match status" value="1"/>
</dbReference>
<dbReference type="InterPro" id="IPR013432">
    <property type="entry name" value="Doc_partner"/>
</dbReference>
<dbReference type="InterPro" id="IPR037914">
    <property type="entry name" value="SpoVT-AbrB_sf"/>
</dbReference>
<reference evidence="2 3" key="1">
    <citation type="journal article" date="2012" name="J. Bacteriol.">
        <title>Draft Genome Sequence of Novosphingobium nitrogenifigens Y88T.</title>
        <authorList>
            <person name="Strabala T.J."/>
            <person name="Macdonald L."/>
            <person name="Liu V."/>
            <person name="Smit A.M."/>
        </authorList>
    </citation>
    <scope>NUCLEOTIDE SEQUENCE [LARGE SCALE GENOMIC DNA]</scope>
    <source>
        <strain evidence="2 3">DSM 19370</strain>
    </source>
</reference>
<evidence type="ECO:0000259" key="1">
    <source>
        <dbReference type="SMART" id="SM00966"/>
    </source>
</evidence>
<organism evidence="2 3">
    <name type="scientific">Novosphingobium nitrogenifigens DSM 19370</name>
    <dbReference type="NCBI Taxonomy" id="983920"/>
    <lineage>
        <taxon>Bacteria</taxon>
        <taxon>Pseudomonadati</taxon>
        <taxon>Pseudomonadota</taxon>
        <taxon>Alphaproteobacteria</taxon>
        <taxon>Sphingomonadales</taxon>
        <taxon>Sphingomonadaceae</taxon>
        <taxon>Novosphingobium</taxon>
    </lineage>
</organism>
<dbReference type="InterPro" id="IPR007159">
    <property type="entry name" value="SpoVT-AbrB_dom"/>
</dbReference>
<dbReference type="GO" id="GO:0003677">
    <property type="term" value="F:DNA binding"/>
    <property type="evidence" value="ECO:0007669"/>
    <property type="project" value="InterPro"/>
</dbReference>
<protein>
    <submittedName>
        <fullName evidence="2">AbrB-family transcriptional regulator</fullName>
    </submittedName>
</protein>
<dbReference type="OrthoDB" id="5459182at2"/>
<name>F1Z3D9_9SPHN</name>
<dbReference type="Proteomes" id="UP000004728">
    <property type="component" value="Unassembled WGS sequence"/>
</dbReference>
<dbReference type="eggNOG" id="COG2336">
    <property type="taxonomic scope" value="Bacteria"/>
</dbReference>
<evidence type="ECO:0000313" key="3">
    <source>
        <dbReference type="Proteomes" id="UP000004728"/>
    </source>
</evidence>
<dbReference type="NCBIfam" id="TIGR02609">
    <property type="entry name" value="doc_partner"/>
    <property type="match status" value="1"/>
</dbReference>
<dbReference type="AlphaFoldDB" id="F1Z3D9"/>
<dbReference type="SUPFAM" id="SSF89447">
    <property type="entry name" value="AbrB/MazE/MraZ-like"/>
    <property type="match status" value="1"/>
</dbReference>
<proteinExistence type="predicted"/>
<comment type="caution">
    <text evidence="2">The sequence shown here is derived from an EMBL/GenBank/DDBJ whole genome shotgun (WGS) entry which is preliminary data.</text>
</comment>
<evidence type="ECO:0000313" key="2">
    <source>
        <dbReference type="EMBL" id="EGD60874.1"/>
    </source>
</evidence>
<dbReference type="Gene3D" id="2.10.260.10">
    <property type="match status" value="1"/>
</dbReference>
<accession>F1Z3D9</accession>
<dbReference type="Pfam" id="PF04014">
    <property type="entry name" value="MazE_antitoxin"/>
    <property type="match status" value="1"/>
</dbReference>
<dbReference type="HOGENOM" id="CLU_179961_1_0_5"/>
<sequence>MNASLKITRIGNSAGVVLPKELLAKLRAGVGDMLYVSETPDGIRITAADPSFEARMALAEEIMREDRDILRVLAK</sequence>
<dbReference type="STRING" id="983920.Y88_3377"/>
<dbReference type="InParanoid" id="F1Z3D9"/>
<gene>
    <name evidence="2" type="ORF">Y88_3377</name>
</gene>
<feature type="domain" description="SpoVT-AbrB" evidence="1">
    <location>
        <begin position="8"/>
        <end position="53"/>
    </location>
</feature>
<keyword evidence="3" id="KW-1185">Reference proteome</keyword>
<dbReference type="RefSeq" id="WP_008072067.1">
    <property type="nucleotide sequence ID" value="NZ_AQWK01000027.1"/>
</dbReference>
<dbReference type="EMBL" id="AEWJ01000004">
    <property type="protein sequence ID" value="EGD60874.1"/>
    <property type="molecule type" value="Genomic_DNA"/>
</dbReference>